<organism evidence="2 3">
    <name type="scientific">Pontibacter toksunensis</name>
    <dbReference type="NCBI Taxonomy" id="1332631"/>
    <lineage>
        <taxon>Bacteria</taxon>
        <taxon>Pseudomonadati</taxon>
        <taxon>Bacteroidota</taxon>
        <taxon>Cytophagia</taxon>
        <taxon>Cytophagales</taxon>
        <taxon>Hymenobacteraceae</taxon>
        <taxon>Pontibacter</taxon>
    </lineage>
</organism>
<proteinExistence type="predicted"/>
<dbReference type="EMBL" id="JBHUOX010000006">
    <property type="protein sequence ID" value="MFD3000746.1"/>
    <property type="molecule type" value="Genomic_DNA"/>
</dbReference>
<dbReference type="RefSeq" id="WP_377484088.1">
    <property type="nucleotide sequence ID" value="NZ_JBHUOX010000006.1"/>
</dbReference>
<comment type="caution">
    <text evidence="2">The sequence shown here is derived from an EMBL/GenBank/DDBJ whole genome shotgun (WGS) entry which is preliminary data.</text>
</comment>
<gene>
    <name evidence="2" type="ORF">ACFS7Z_10270</name>
</gene>
<keyword evidence="1" id="KW-0472">Membrane</keyword>
<name>A0ABW6BTY9_9BACT</name>
<evidence type="ECO:0008006" key="4">
    <source>
        <dbReference type="Google" id="ProtNLM"/>
    </source>
</evidence>
<keyword evidence="1" id="KW-0812">Transmembrane</keyword>
<evidence type="ECO:0000313" key="2">
    <source>
        <dbReference type="EMBL" id="MFD3000746.1"/>
    </source>
</evidence>
<keyword evidence="3" id="KW-1185">Reference proteome</keyword>
<sequence>MPNQRESNIEDFAFNYIPSYYTTRTGIETIIVDKAARTRQGYVADGFFSFKNSEKSLFIASLSTKNSSSIASLLTGYKKNGLSKMRYLAAAVLFAIAMFAGLKAAHWTLVFILPVAAALAGFILYTVLEKKHLKRKVEHLLDDIMRLPADERWLGISISSLVFRNNDLAKHLLCICQRRGVGVITVGKRSKVVLMQEPQTQTCRRGDFLSHYEAEARIRKALLGESYLRVA</sequence>
<protein>
    <recommendedName>
        <fullName evidence="4">YcxB-like protein</fullName>
    </recommendedName>
</protein>
<keyword evidence="1" id="KW-1133">Transmembrane helix</keyword>
<feature type="transmembrane region" description="Helical" evidence="1">
    <location>
        <begin position="87"/>
        <end position="105"/>
    </location>
</feature>
<evidence type="ECO:0000256" key="1">
    <source>
        <dbReference type="SAM" id="Phobius"/>
    </source>
</evidence>
<reference evidence="3" key="1">
    <citation type="journal article" date="2019" name="Int. J. Syst. Evol. Microbiol.">
        <title>The Global Catalogue of Microorganisms (GCM) 10K type strain sequencing project: providing services to taxonomists for standard genome sequencing and annotation.</title>
        <authorList>
            <consortium name="The Broad Institute Genomics Platform"/>
            <consortium name="The Broad Institute Genome Sequencing Center for Infectious Disease"/>
            <person name="Wu L."/>
            <person name="Ma J."/>
        </authorList>
    </citation>
    <scope>NUCLEOTIDE SEQUENCE [LARGE SCALE GENOMIC DNA]</scope>
    <source>
        <strain evidence="3">KCTC 23984</strain>
    </source>
</reference>
<feature type="transmembrane region" description="Helical" evidence="1">
    <location>
        <begin position="111"/>
        <end position="128"/>
    </location>
</feature>
<accession>A0ABW6BTY9</accession>
<evidence type="ECO:0000313" key="3">
    <source>
        <dbReference type="Proteomes" id="UP001597641"/>
    </source>
</evidence>
<dbReference type="Proteomes" id="UP001597641">
    <property type="component" value="Unassembled WGS sequence"/>
</dbReference>